<keyword evidence="8" id="KW-0675">Receptor</keyword>
<feature type="domain" description="TonB-dependent receptor-like beta-barrel" evidence="13">
    <location>
        <begin position="278"/>
        <end position="662"/>
    </location>
</feature>
<evidence type="ECO:0008006" key="17">
    <source>
        <dbReference type="Google" id="ProtNLM"/>
    </source>
</evidence>
<dbReference type="EMBL" id="BMIG01000005">
    <property type="protein sequence ID" value="GGA97387.1"/>
    <property type="molecule type" value="Genomic_DNA"/>
</dbReference>
<gene>
    <name evidence="15" type="ORF">GCM10011496_18110</name>
</gene>
<comment type="similarity">
    <text evidence="2 10 11">Belongs to the TonB-dependent receptor family.</text>
</comment>
<proteinExistence type="inferred from homology"/>
<evidence type="ECO:0000256" key="3">
    <source>
        <dbReference type="ARBA" id="ARBA00022448"/>
    </source>
</evidence>
<reference evidence="15" key="2">
    <citation type="submission" date="2020-09" db="EMBL/GenBank/DDBJ databases">
        <authorList>
            <person name="Sun Q."/>
            <person name="Zhou Y."/>
        </authorList>
    </citation>
    <scope>NUCLEOTIDE SEQUENCE</scope>
    <source>
        <strain evidence="15">CGMCC 1.15322</strain>
    </source>
</reference>
<dbReference type="Pfam" id="PF07715">
    <property type="entry name" value="Plug"/>
    <property type="match status" value="1"/>
</dbReference>
<dbReference type="SUPFAM" id="SSF56935">
    <property type="entry name" value="Porins"/>
    <property type="match status" value="1"/>
</dbReference>
<dbReference type="GO" id="GO:0015344">
    <property type="term" value="F:siderophore uptake transmembrane transporter activity"/>
    <property type="evidence" value="ECO:0007669"/>
    <property type="project" value="TreeGrafter"/>
</dbReference>
<feature type="signal peptide" evidence="12">
    <location>
        <begin position="1"/>
        <end position="25"/>
    </location>
</feature>
<evidence type="ECO:0000256" key="1">
    <source>
        <dbReference type="ARBA" id="ARBA00004571"/>
    </source>
</evidence>
<dbReference type="InterPro" id="IPR039426">
    <property type="entry name" value="TonB-dep_rcpt-like"/>
</dbReference>
<dbReference type="Gene3D" id="2.170.130.10">
    <property type="entry name" value="TonB-dependent receptor, plug domain"/>
    <property type="match status" value="1"/>
</dbReference>
<dbReference type="AlphaFoldDB" id="A0A916WH68"/>
<evidence type="ECO:0000256" key="8">
    <source>
        <dbReference type="ARBA" id="ARBA00023170"/>
    </source>
</evidence>
<dbReference type="GO" id="GO:0044718">
    <property type="term" value="P:siderophore transmembrane transport"/>
    <property type="evidence" value="ECO:0007669"/>
    <property type="project" value="TreeGrafter"/>
</dbReference>
<dbReference type="Pfam" id="PF00593">
    <property type="entry name" value="TonB_dep_Rec_b-barrel"/>
    <property type="match status" value="1"/>
</dbReference>
<evidence type="ECO:0000256" key="7">
    <source>
        <dbReference type="ARBA" id="ARBA00023136"/>
    </source>
</evidence>
<keyword evidence="7 10" id="KW-0472">Membrane</keyword>
<keyword evidence="4 10" id="KW-1134">Transmembrane beta strand</keyword>
<keyword evidence="16" id="KW-1185">Reference proteome</keyword>
<feature type="domain" description="TonB-dependent receptor plug" evidence="14">
    <location>
        <begin position="49"/>
        <end position="149"/>
    </location>
</feature>
<evidence type="ECO:0000256" key="4">
    <source>
        <dbReference type="ARBA" id="ARBA00022452"/>
    </source>
</evidence>
<sequence>MKKLFPRSAVGALTLFALGCPLAQAQTAASSLKEITVTGNPLGAVDLIAPATQYSGDGLLLRSKTTLGETLDGTPGVSSTYFGPNASRPIIRGLDGDRIRILANGGGSLDASSLSYDHSVTSDPLSIERIEVLRGPGALLYGGSAVGGVVNVIDNRIPREAQFDDKGGISGKVDVNAATGNSERGKGVLLEGGNKRYSLHVDAFDRQTSDAKVPRELNCTKAGVTTTAQRICNSASEVSGGAVGGSVFFDHGYLGASASIYRSIYGTVAEDEVTIGMKSNRYALEGELRNLGGPLQSIKGQYSQTDYGHTEFEGTTAGTVFKNKGSDFRLEARHAKVGNLDGVFGFQTESNRFSADGAEAFAPYSKTSQSAIFAYEELGMSWGKLSLGGRLESVQVESFGNPGVARFTPATRDFKPGSYALGGLWNVAPGWQITSNLAHTERAPKDYELFADGPHIATAAYEVGNANLAKEQSNNIDVGAAWKSGGHSFKLNTYVSRFKNYIALNQTPGLTRNAEDGELNPVEDLGNPGFTASGAEFNPLAEFRYEQVRARFTGVEASGNIRLLEGASRVDLALRGDMVRATNLSNGRHLPRIAPWRVGASLLWAGGPWGANFGFDHNAAQKRVPAAPTGETGAYTLWNAAATYRVKAGAGRLMWYVRLDNLTDKLAYSATSVLTSTAFPKAPLPGRSLKVGLQASF</sequence>
<dbReference type="Gene3D" id="2.40.170.20">
    <property type="entry name" value="TonB-dependent receptor, beta-barrel domain"/>
    <property type="match status" value="1"/>
</dbReference>
<keyword evidence="12" id="KW-0732">Signal</keyword>
<keyword evidence="6 11" id="KW-0798">TonB box</keyword>
<evidence type="ECO:0000259" key="14">
    <source>
        <dbReference type="Pfam" id="PF07715"/>
    </source>
</evidence>
<name>A0A916WH68_9BURK</name>
<organism evidence="15 16">
    <name type="scientific">Polaromonas eurypsychrophila</name>
    <dbReference type="NCBI Taxonomy" id="1614635"/>
    <lineage>
        <taxon>Bacteria</taxon>
        <taxon>Pseudomonadati</taxon>
        <taxon>Pseudomonadota</taxon>
        <taxon>Betaproteobacteria</taxon>
        <taxon>Burkholderiales</taxon>
        <taxon>Comamonadaceae</taxon>
        <taxon>Polaromonas</taxon>
    </lineage>
</organism>
<evidence type="ECO:0000256" key="11">
    <source>
        <dbReference type="RuleBase" id="RU003357"/>
    </source>
</evidence>
<dbReference type="PROSITE" id="PS51257">
    <property type="entry name" value="PROKAR_LIPOPROTEIN"/>
    <property type="match status" value="1"/>
</dbReference>
<dbReference type="InterPro" id="IPR000531">
    <property type="entry name" value="Beta-barrel_TonB"/>
</dbReference>
<dbReference type="PANTHER" id="PTHR30069">
    <property type="entry name" value="TONB-DEPENDENT OUTER MEMBRANE RECEPTOR"/>
    <property type="match status" value="1"/>
</dbReference>
<dbReference type="InterPro" id="IPR036942">
    <property type="entry name" value="Beta-barrel_TonB_sf"/>
</dbReference>
<evidence type="ECO:0000256" key="9">
    <source>
        <dbReference type="ARBA" id="ARBA00023237"/>
    </source>
</evidence>
<dbReference type="InterPro" id="IPR012910">
    <property type="entry name" value="Plug_dom"/>
</dbReference>
<dbReference type="PROSITE" id="PS52016">
    <property type="entry name" value="TONB_DEPENDENT_REC_3"/>
    <property type="match status" value="1"/>
</dbReference>
<dbReference type="GO" id="GO:0009279">
    <property type="term" value="C:cell outer membrane"/>
    <property type="evidence" value="ECO:0007669"/>
    <property type="project" value="UniProtKB-SubCell"/>
</dbReference>
<reference evidence="15" key="1">
    <citation type="journal article" date="2014" name="Int. J. Syst. Evol. Microbiol.">
        <title>Complete genome sequence of Corynebacterium casei LMG S-19264T (=DSM 44701T), isolated from a smear-ripened cheese.</title>
        <authorList>
            <consortium name="US DOE Joint Genome Institute (JGI-PGF)"/>
            <person name="Walter F."/>
            <person name="Albersmeier A."/>
            <person name="Kalinowski J."/>
            <person name="Ruckert C."/>
        </authorList>
    </citation>
    <scope>NUCLEOTIDE SEQUENCE</scope>
    <source>
        <strain evidence="15">CGMCC 1.15322</strain>
    </source>
</reference>
<evidence type="ECO:0000259" key="13">
    <source>
        <dbReference type="Pfam" id="PF00593"/>
    </source>
</evidence>
<keyword evidence="9 10" id="KW-0998">Cell outer membrane</keyword>
<evidence type="ECO:0000256" key="12">
    <source>
        <dbReference type="SAM" id="SignalP"/>
    </source>
</evidence>
<protein>
    <recommendedName>
        <fullName evidence="17">TonB-dependent receptor</fullName>
    </recommendedName>
</protein>
<evidence type="ECO:0000256" key="10">
    <source>
        <dbReference type="PROSITE-ProRule" id="PRU01360"/>
    </source>
</evidence>
<dbReference type="InterPro" id="IPR037066">
    <property type="entry name" value="Plug_dom_sf"/>
</dbReference>
<evidence type="ECO:0000313" key="15">
    <source>
        <dbReference type="EMBL" id="GGA97387.1"/>
    </source>
</evidence>
<evidence type="ECO:0000313" key="16">
    <source>
        <dbReference type="Proteomes" id="UP000620596"/>
    </source>
</evidence>
<keyword evidence="3 10" id="KW-0813">Transport</keyword>
<evidence type="ECO:0000256" key="6">
    <source>
        <dbReference type="ARBA" id="ARBA00023077"/>
    </source>
</evidence>
<dbReference type="Proteomes" id="UP000620596">
    <property type="component" value="Unassembled WGS sequence"/>
</dbReference>
<comment type="caution">
    <text evidence="15">The sequence shown here is derived from an EMBL/GenBank/DDBJ whole genome shotgun (WGS) entry which is preliminary data.</text>
</comment>
<dbReference type="RefSeq" id="WP_188708044.1">
    <property type="nucleotide sequence ID" value="NZ_BMIG01000005.1"/>
</dbReference>
<accession>A0A916WH68</accession>
<evidence type="ECO:0000256" key="5">
    <source>
        <dbReference type="ARBA" id="ARBA00022692"/>
    </source>
</evidence>
<feature type="chain" id="PRO_5038100182" description="TonB-dependent receptor" evidence="12">
    <location>
        <begin position="26"/>
        <end position="697"/>
    </location>
</feature>
<keyword evidence="5 10" id="KW-0812">Transmembrane</keyword>
<comment type="subcellular location">
    <subcellularLocation>
        <location evidence="1 10">Cell outer membrane</location>
        <topology evidence="1 10">Multi-pass membrane protein</topology>
    </subcellularLocation>
</comment>
<evidence type="ECO:0000256" key="2">
    <source>
        <dbReference type="ARBA" id="ARBA00009810"/>
    </source>
</evidence>
<dbReference type="PANTHER" id="PTHR30069:SF40">
    <property type="entry name" value="TONB-DEPENDENT RECEPTOR NMB0964-RELATED"/>
    <property type="match status" value="1"/>
</dbReference>